<dbReference type="Gene3D" id="3.40.710.10">
    <property type="entry name" value="DD-peptidase/beta-lactamase superfamily"/>
    <property type="match status" value="1"/>
</dbReference>
<reference evidence="16 17" key="1">
    <citation type="journal article" date="2021" name="Int. J. Syst. Evol. Microbiol.">
        <title>Pseudomonas piscium sp. nov., Pseudomonas pisciculturae sp. nov., Pseudomonas mucoides sp. nov. and Pseudomonas neuropathica sp. nov. isolated from rainbow trout.</title>
        <authorList>
            <person name="Duman M."/>
            <person name="Mulet M."/>
            <person name="Altun S."/>
            <person name="Saticioglu I.B."/>
            <person name="Gomila M."/>
            <person name="Lalucat J."/>
            <person name="Garcia-Valdes E."/>
        </authorList>
    </citation>
    <scope>NUCLEOTIDE SEQUENCE [LARGE SCALE GENOMIC DNA]</scope>
    <source>
        <strain evidence="16 17">LMG 28632</strain>
    </source>
</reference>
<dbReference type="SUPFAM" id="SSF69189">
    <property type="entry name" value="Penicillin-binding protein associated domain"/>
    <property type="match status" value="1"/>
</dbReference>
<dbReference type="SMART" id="SM00936">
    <property type="entry name" value="PBP5_C"/>
    <property type="match status" value="1"/>
</dbReference>
<dbReference type="InterPro" id="IPR001967">
    <property type="entry name" value="Peptidase_S11_N"/>
</dbReference>
<evidence type="ECO:0000256" key="12">
    <source>
        <dbReference type="ARBA" id="ARBA00034000"/>
    </source>
</evidence>
<dbReference type="PRINTS" id="PR00725">
    <property type="entry name" value="DADACBPTASE1"/>
</dbReference>
<evidence type="ECO:0000256" key="2">
    <source>
        <dbReference type="ARBA" id="ARBA00004752"/>
    </source>
</evidence>
<evidence type="ECO:0000256" key="11">
    <source>
        <dbReference type="ARBA" id="ARBA00023316"/>
    </source>
</evidence>
<evidence type="ECO:0000259" key="15">
    <source>
        <dbReference type="SMART" id="SM00936"/>
    </source>
</evidence>
<keyword evidence="6" id="KW-0645">Protease</keyword>
<dbReference type="InterPro" id="IPR015956">
    <property type="entry name" value="Peniciliin-bd_prot_C_sf"/>
</dbReference>
<name>A0ABS3AMN9_9PSED</name>
<evidence type="ECO:0000256" key="9">
    <source>
        <dbReference type="ARBA" id="ARBA00022960"/>
    </source>
</evidence>
<keyword evidence="11" id="KW-0961">Cell wall biogenesis/degradation</keyword>
<dbReference type="SUPFAM" id="SSF56601">
    <property type="entry name" value="beta-lactamase/transpeptidase-like"/>
    <property type="match status" value="1"/>
</dbReference>
<evidence type="ECO:0000256" key="6">
    <source>
        <dbReference type="ARBA" id="ARBA00022670"/>
    </source>
</evidence>
<proteinExistence type="inferred from homology"/>
<comment type="pathway">
    <text evidence="2">Cell wall biogenesis; peptidoglycan biosynthesis.</text>
</comment>
<evidence type="ECO:0000256" key="4">
    <source>
        <dbReference type="ARBA" id="ARBA00012448"/>
    </source>
</evidence>
<dbReference type="InterPro" id="IPR012907">
    <property type="entry name" value="Peptidase_S11_C"/>
</dbReference>
<evidence type="ECO:0000256" key="3">
    <source>
        <dbReference type="ARBA" id="ARBA00007164"/>
    </source>
</evidence>
<dbReference type="InterPro" id="IPR018044">
    <property type="entry name" value="Peptidase_S11"/>
</dbReference>
<keyword evidence="8" id="KW-0378">Hydrolase</keyword>
<evidence type="ECO:0000313" key="17">
    <source>
        <dbReference type="Proteomes" id="UP000772591"/>
    </source>
</evidence>
<dbReference type="Gene3D" id="2.60.410.10">
    <property type="entry name" value="D-Ala-D-Ala carboxypeptidase, C-terminal domain"/>
    <property type="match status" value="1"/>
</dbReference>
<dbReference type="Proteomes" id="UP000772591">
    <property type="component" value="Unassembled WGS sequence"/>
</dbReference>
<keyword evidence="17" id="KW-1185">Reference proteome</keyword>
<evidence type="ECO:0000256" key="8">
    <source>
        <dbReference type="ARBA" id="ARBA00022801"/>
    </source>
</evidence>
<dbReference type="Pfam" id="PF00768">
    <property type="entry name" value="Peptidase_S11"/>
    <property type="match status" value="1"/>
</dbReference>
<evidence type="ECO:0000256" key="14">
    <source>
        <dbReference type="SAM" id="SignalP"/>
    </source>
</evidence>
<dbReference type="GO" id="GO:0004180">
    <property type="term" value="F:carboxypeptidase activity"/>
    <property type="evidence" value="ECO:0007669"/>
    <property type="project" value="UniProtKB-KW"/>
</dbReference>
<dbReference type="EC" id="3.4.16.4" evidence="4"/>
<keyword evidence="9" id="KW-0133">Cell shape</keyword>
<feature type="chain" id="PRO_5045756306" description="serine-type D-Ala-D-Ala carboxypeptidase" evidence="14">
    <location>
        <begin position="23"/>
        <end position="402"/>
    </location>
</feature>
<keyword evidence="7 14" id="KW-0732">Signal</keyword>
<dbReference type="PANTHER" id="PTHR21581">
    <property type="entry name" value="D-ALANYL-D-ALANINE CARBOXYPEPTIDASE"/>
    <property type="match status" value="1"/>
</dbReference>
<feature type="signal peptide" evidence="14">
    <location>
        <begin position="1"/>
        <end position="22"/>
    </location>
</feature>
<keyword evidence="10" id="KW-0573">Peptidoglycan synthesis</keyword>
<evidence type="ECO:0000313" key="16">
    <source>
        <dbReference type="EMBL" id="MBN3968039.1"/>
    </source>
</evidence>
<evidence type="ECO:0000256" key="10">
    <source>
        <dbReference type="ARBA" id="ARBA00022984"/>
    </source>
</evidence>
<dbReference type="InterPro" id="IPR012338">
    <property type="entry name" value="Beta-lactam/transpept-like"/>
</dbReference>
<organism evidence="16 17">
    <name type="scientific">Pseudomonas gregormendelii</name>
    <dbReference type="NCBI Taxonomy" id="1628277"/>
    <lineage>
        <taxon>Bacteria</taxon>
        <taxon>Pseudomonadati</taxon>
        <taxon>Pseudomonadota</taxon>
        <taxon>Gammaproteobacteria</taxon>
        <taxon>Pseudomonadales</taxon>
        <taxon>Pseudomonadaceae</taxon>
        <taxon>Pseudomonas</taxon>
    </lineage>
</organism>
<comment type="similarity">
    <text evidence="3 13">Belongs to the peptidase S11 family.</text>
</comment>
<protein>
    <recommendedName>
        <fullName evidence="4">serine-type D-Ala-D-Ala carboxypeptidase</fullName>
        <ecNumber evidence="4">3.4.16.4</ecNumber>
    </recommendedName>
</protein>
<gene>
    <name evidence="16" type="ORF">IMW75_22510</name>
</gene>
<evidence type="ECO:0000256" key="13">
    <source>
        <dbReference type="RuleBase" id="RU004016"/>
    </source>
</evidence>
<evidence type="ECO:0000256" key="7">
    <source>
        <dbReference type="ARBA" id="ARBA00022729"/>
    </source>
</evidence>
<comment type="caution">
    <text evidence="16">The sequence shown here is derived from an EMBL/GenBank/DDBJ whole genome shotgun (WGS) entry which is preliminary data.</text>
</comment>
<dbReference type="InterPro" id="IPR037167">
    <property type="entry name" value="Peptidase_S11_C_sf"/>
</dbReference>
<evidence type="ECO:0000256" key="5">
    <source>
        <dbReference type="ARBA" id="ARBA00022645"/>
    </source>
</evidence>
<accession>A0ABS3AMN9</accession>
<dbReference type="Pfam" id="PF07943">
    <property type="entry name" value="PBP5_C"/>
    <property type="match status" value="1"/>
</dbReference>
<keyword evidence="5 16" id="KW-0121">Carboxypeptidase</keyword>
<dbReference type="EMBL" id="JADEVO010000041">
    <property type="protein sequence ID" value="MBN3968039.1"/>
    <property type="molecule type" value="Genomic_DNA"/>
</dbReference>
<comment type="catalytic activity">
    <reaction evidence="12">
        <text>Preferential cleavage: (Ac)2-L-Lys-D-Ala-|-D-Ala. Also transpeptidation of peptidyl-alanyl moieties that are N-acyl substituents of D-alanine.</text>
        <dbReference type="EC" id="3.4.16.4"/>
    </reaction>
</comment>
<sequence>MKYLLFRLLLTVLCVTTPFAWASPALADNPTRGAMIPAAPKLGAKAWILIDAATGTVITSHNSDKRLPPASLTKMMTAFVTTREIKAGRIKADAMVTVSENAWRTGGSRMFLDPGSSVSVHDLLSGVIIDSGNDASVALAEHVAGSEGVFVRMMNTTANALGMSNTHFMNSTGLPEREHYSSARDMATLARAIISEGAYSYGLYAKKHFTWNGIRQANRNLLLWRDASFDGLKTGHTDAAGYCLVASSHRSGRRLISVILGASSTHKRTAETEKLMGYGFRFYDTQTYKRAGKILMWSALWKGKERSIAVGLLDDMTLTLPKNKNRELETRMEIDGPLEAPIAIGAVVGRLELYDAGQKLGSQPLIALENGEPGNWWKRWWDTMHLFFTKTIRDWFDETEIA</sequence>
<comment type="function">
    <text evidence="1">Removes C-terminal D-alanyl residues from sugar-peptide cell wall precursors.</text>
</comment>
<feature type="domain" description="Peptidase S11 D-Ala-D-Ala carboxypeptidase A C-terminal" evidence="15">
    <location>
        <begin position="283"/>
        <end position="373"/>
    </location>
</feature>
<dbReference type="PANTHER" id="PTHR21581:SF6">
    <property type="entry name" value="TRAFFICKING PROTEIN PARTICLE COMPLEX SUBUNIT 12"/>
    <property type="match status" value="1"/>
</dbReference>
<evidence type="ECO:0000256" key="1">
    <source>
        <dbReference type="ARBA" id="ARBA00003217"/>
    </source>
</evidence>